<dbReference type="Gene3D" id="2.60.40.10">
    <property type="entry name" value="Immunoglobulins"/>
    <property type="match status" value="4"/>
</dbReference>
<dbReference type="InterPro" id="IPR014756">
    <property type="entry name" value="Ig_E-set"/>
</dbReference>
<dbReference type="AlphaFoldDB" id="A0A9P9YIC0"/>
<dbReference type="GO" id="GO:0030036">
    <property type="term" value="P:actin cytoskeleton organization"/>
    <property type="evidence" value="ECO:0007669"/>
    <property type="project" value="InterPro"/>
</dbReference>
<proteinExistence type="inferred from homology"/>
<dbReference type="InterPro" id="IPR017868">
    <property type="entry name" value="Filamin/ABP280_repeat-like"/>
</dbReference>
<dbReference type="SMART" id="SM00557">
    <property type="entry name" value="IG_FLMN"/>
    <property type="match status" value="2"/>
</dbReference>
<dbReference type="EMBL" id="JAMKOV010000012">
    <property type="protein sequence ID" value="KAI8037539.1"/>
    <property type="molecule type" value="Genomic_DNA"/>
</dbReference>
<reference evidence="4" key="1">
    <citation type="journal article" date="2023" name="Genome Biol. Evol.">
        <title>Long-read-based Genome Assembly of Drosophila gunungcola Reveals Fewer Chemosensory Genes in Flower-breeding Species.</title>
        <authorList>
            <person name="Negi A."/>
            <person name="Liao B.Y."/>
            <person name="Yeh S.D."/>
        </authorList>
    </citation>
    <scope>NUCLEOTIDE SEQUENCE</scope>
    <source>
        <strain evidence="4">Sukarami</strain>
    </source>
</reference>
<feature type="repeat" description="Filamin" evidence="3">
    <location>
        <begin position="204"/>
        <end position="302"/>
    </location>
</feature>
<dbReference type="Proteomes" id="UP001059596">
    <property type="component" value="Unassembled WGS sequence"/>
</dbReference>
<dbReference type="PROSITE" id="PS50194">
    <property type="entry name" value="FILAMIN_REPEAT"/>
    <property type="match status" value="3"/>
</dbReference>
<feature type="repeat" description="Filamin" evidence="3">
    <location>
        <begin position="17"/>
        <end position="110"/>
    </location>
</feature>
<dbReference type="FunFam" id="2.60.40.10:FF:001145">
    <property type="entry name" value="Jitterbug, isoform I"/>
    <property type="match status" value="1"/>
</dbReference>
<organism evidence="4 5">
    <name type="scientific">Drosophila gunungcola</name>
    <name type="common">fruit fly</name>
    <dbReference type="NCBI Taxonomy" id="103775"/>
    <lineage>
        <taxon>Eukaryota</taxon>
        <taxon>Metazoa</taxon>
        <taxon>Ecdysozoa</taxon>
        <taxon>Arthropoda</taxon>
        <taxon>Hexapoda</taxon>
        <taxon>Insecta</taxon>
        <taxon>Pterygota</taxon>
        <taxon>Neoptera</taxon>
        <taxon>Endopterygota</taxon>
        <taxon>Diptera</taxon>
        <taxon>Brachycera</taxon>
        <taxon>Muscomorpha</taxon>
        <taxon>Ephydroidea</taxon>
        <taxon>Drosophilidae</taxon>
        <taxon>Drosophila</taxon>
        <taxon>Sophophora</taxon>
    </lineage>
</organism>
<comment type="similarity">
    <text evidence="1">Belongs to the filamin family.</text>
</comment>
<evidence type="ECO:0000313" key="5">
    <source>
        <dbReference type="Proteomes" id="UP001059596"/>
    </source>
</evidence>
<feature type="repeat" description="Filamin" evidence="3">
    <location>
        <begin position="303"/>
        <end position="396"/>
    </location>
</feature>
<keyword evidence="5" id="KW-1185">Reference proteome</keyword>
<name>A0A9P9YIC0_9MUSC</name>
<accession>A0A9P9YIC0</accession>
<dbReference type="SUPFAM" id="SSF81296">
    <property type="entry name" value="E set domains"/>
    <property type="match status" value="3"/>
</dbReference>
<evidence type="ECO:0000256" key="2">
    <source>
        <dbReference type="ARBA" id="ARBA00022737"/>
    </source>
</evidence>
<comment type="caution">
    <text evidence="4">The sequence shown here is derived from an EMBL/GenBank/DDBJ whole genome shotgun (WGS) entry which is preliminary data.</text>
</comment>
<dbReference type="Pfam" id="PF00630">
    <property type="entry name" value="Filamin"/>
    <property type="match status" value="3"/>
</dbReference>
<dbReference type="PANTHER" id="PTHR38537">
    <property type="entry name" value="JITTERBUG, ISOFORM N"/>
    <property type="match status" value="1"/>
</dbReference>
<dbReference type="FunFam" id="2.60.40.10:FF:001970">
    <property type="entry name" value="Jitterbug, isoform N"/>
    <property type="match status" value="1"/>
</dbReference>
<dbReference type="PANTHER" id="PTHR38537:SF13">
    <property type="entry name" value="JITTERBUG, ISOFORM N"/>
    <property type="match status" value="1"/>
</dbReference>
<evidence type="ECO:0000256" key="3">
    <source>
        <dbReference type="PROSITE-ProRule" id="PRU00087"/>
    </source>
</evidence>
<dbReference type="InterPro" id="IPR013783">
    <property type="entry name" value="Ig-like_fold"/>
</dbReference>
<keyword evidence="2" id="KW-0677">Repeat</keyword>
<protein>
    <submittedName>
        <fullName evidence="4">Uncharacterized protein</fullName>
    </submittedName>
</protein>
<gene>
    <name evidence="4" type="ORF">M5D96_009692</name>
</gene>
<dbReference type="GO" id="GO:0051015">
    <property type="term" value="F:actin filament binding"/>
    <property type="evidence" value="ECO:0007669"/>
    <property type="project" value="InterPro"/>
</dbReference>
<evidence type="ECO:0000313" key="4">
    <source>
        <dbReference type="EMBL" id="KAI8037539.1"/>
    </source>
</evidence>
<dbReference type="InterPro" id="IPR001298">
    <property type="entry name" value="Filamin/ABP280_rpt"/>
</dbReference>
<evidence type="ECO:0000256" key="1">
    <source>
        <dbReference type="ARBA" id="ARBA00009238"/>
    </source>
</evidence>
<dbReference type="InterPro" id="IPR044801">
    <property type="entry name" value="Filamin"/>
</dbReference>
<sequence length="409" mass="43523">MYGGETIPSSPLNFTASSSGVRNDARAAGHGLEVCHRNKEASFVVYCPIAPNVQIERLDEYGERIEPKIKALGNNEWRISYTILSVGKYEIRASCPNRGSLPGSPWHISCVETNKVTPVGGWGTLVDHDGRLILPARIIFDVENAGPGKLVCSIDGIEIPVDKLVDGKMCLNITGENLAAGEHDLDLTWSGLTITQCPRSAFVTGQQAADKVQLMGRGLAAAQAGEAAHFTIDASNAPAGRPEVILTSQDSTSLPVSLAQPRPSENIWLASYTPLKSTTGTLNLSVKWNGRLVKGCPLTVAVGSSMDASKVIASGEGLRHGIVGKDIKSWIDTRRAGPGELTAHCAGVRKVAYCELYDHGDATFTLNIKPQEPGRHLLTIKYGGQNVPGSPFALKVAGAPDASKVGWQK</sequence>